<comment type="caution">
    <text evidence="2">The sequence shown here is derived from an EMBL/GenBank/DDBJ whole genome shotgun (WGS) entry which is preliminary data.</text>
</comment>
<keyword evidence="2" id="KW-0808">Transferase</keyword>
<feature type="non-terminal residue" evidence="2">
    <location>
        <position position="306"/>
    </location>
</feature>
<evidence type="ECO:0000313" key="3">
    <source>
        <dbReference type="Proteomes" id="UP000767238"/>
    </source>
</evidence>
<dbReference type="InterPro" id="IPR029063">
    <property type="entry name" value="SAM-dependent_MTases_sf"/>
</dbReference>
<dbReference type="Gene3D" id="3.40.50.150">
    <property type="entry name" value="Vaccinia Virus protein VP39"/>
    <property type="match status" value="1"/>
</dbReference>
<dbReference type="OrthoDB" id="2013972at2759"/>
<evidence type="ECO:0000259" key="1">
    <source>
        <dbReference type="Pfam" id="PF08241"/>
    </source>
</evidence>
<dbReference type="Proteomes" id="UP000767238">
    <property type="component" value="Unassembled WGS sequence"/>
</dbReference>
<dbReference type="PANTHER" id="PTHR43591">
    <property type="entry name" value="METHYLTRANSFERASE"/>
    <property type="match status" value="1"/>
</dbReference>
<dbReference type="PANTHER" id="PTHR43591:SF24">
    <property type="entry name" value="2-METHOXY-6-POLYPRENYL-1,4-BENZOQUINOL METHYLASE, MITOCHONDRIAL"/>
    <property type="match status" value="1"/>
</dbReference>
<dbReference type="GO" id="GO:0032259">
    <property type="term" value="P:methylation"/>
    <property type="evidence" value="ECO:0007669"/>
    <property type="project" value="UniProtKB-KW"/>
</dbReference>
<keyword evidence="2" id="KW-0489">Methyltransferase</keyword>
<proteinExistence type="predicted"/>
<dbReference type="GO" id="GO:0008757">
    <property type="term" value="F:S-adenosylmethionine-dependent methyltransferase activity"/>
    <property type="evidence" value="ECO:0007669"/>
    <property type="project" value="InterPro"/>
</dbReference>
<sequence length="306" mass="32865">MSSTTTNDAPSFNVKASDWDRASESYAQLASKGSPMSVPITKLIEMLHTFLPFDSATTILDIGCGPGNATAQLISTHHAAIPASTQLLATDFSSGMLKLASEVRTANLSVTQGTEKDAWARVVPLVLDAADLRPLLSGSVSHIIANFVLFMIENPAKALREAHRVLKSDGVAACSSWSNKMDWIEYFGLAASRTFPAIGKPLPQRPTFAAQWTSVEGVGALFTDAGFRDIHTEYVEAPIVVHSVEGFAHHFLTSGNPAVTWATDVLDETEVEQLERQLVQVIKEKSKVENGAYVLGGTAVLAIGRK</sequence>
<reference evidence="2" key="2">
    <citation type="submission" date="2021-08" db="EMBL/GenBank/DDBJ databases">
        <authorList>
            <person name="Gostincar C."/>
            <person name="Sun X."/>
            <person name="Song Z."/>
            <person name="Gunde-Cimerman N."/>
        </authorList>
    </citation>
    <scope>NUCLEOTIDE SEQUENCE</scope>
    <source>
        <strain evidence="2">EXF-8016</strain>
    </source>
</reference>
<dbReference type="EMBL" id="JAHFYH010000107">
    <property type="protein sequence ID" value="KAH0212810.1"/>
    <property type="molecule type" value="Genomic_DNA"/>
</dbReference>
<dbReference type="Pfam" id="PF08241">
    <property type="entry name" value="Methyltransf_11"/>
    <property type="match status" value="1"/>
</dbReference>
<accession>A0A9P8GB07</accession>
<evidence type="ECO:0000313" key="2">
    <source>
        <dbReference type="EMBL" id="KAH0212810.1"/>
    </source>
</evidence>
<dbReference type="SUPFAM" id="SSF53335">
    <property type="entry name" value="S-adenosyl-L-methionine-dependent methyltransferases"/>
    <property type="match status" value="1"/>
</dbReference>
<dbReference type="AlphaFoldDB" id="A0A9P8GB07"/>
<dbReference type="InterPro" id="IPR013216">
    <property type="entry name" value="Methyltransf_11"/>
</dbReference>
<name>A0A9P8GB07_AURME</name>
<protein>
    <submittedName>
        <fullName evidence="2">S-adenosyl-L-methionine-dependent methyltransferase</fullName>
    </submittedName>
</protein>
<gene>
    <name evidence="2" type="ORF">KCV03_g9160</name>
</gene>
<feature type="domain" description="Methyltransferase type 11" evidence="1">
    <location>
        <begin position="60"/>
        <end position="173"/>
    </location>
</feature>
<reference evidence="2" key="1">
    <citation type="journal article" date="2021" name="J Fungi (Basel)">
        <title>Virulence traits and population genomics of the black yeast Aureobasidium melanogenum.</title>
        <authorList>
            <person name="Cernosa A."/>
            <person name="Sun X."/>
            <person name="Gostincar C."/>
            <person name="Fang C."/>
            <person name="Gunde-Cimerman N."/>
            <person name="Song Z."/>
        </authorList>
    </citation>
    <scope>NUCLEOTIDE SEQUENCE</scope>
    <source>
        <strain evidence="2">EXF-8016</strain>
    </source>
</reference>
<dbReference type="CDD" id="cd02440">
    <property type="entry name" value="AdoMet_MTases"/>
    <property type="match status" value="1"/>
</dbReference>
<organism evidence="2 3">
    <name type="scientific">Aureobasidium melanogenum</name>
    <name type="common">Aureobasidium pullulans var. melanogenum</name>
    <dbReference type="NCBI Taxonomy" id="46634"/>
    <lineage>
        <taxon>Eukaryota</taxon>
        <taxon>Fungi</taxon>
        <taxon>Dikarya</taxon>
        <taxon>Ascomycota</taxon>
        <taxon>Pezizomycotina</taxon>
        <taxon>Dothideomycetes</taxon>
        <taxon>Dothideomycetidae</taxon>
        <taxon>Dothideales</taxon>
        <taxon>Saccotheciaceae</taxon>
        <taxon>Aureobasidium</taxon>
    </lineage>
</organism>